<dbReference type="EMBL" id="KQ460426">
    <property type="protein sequence ID" value="KPJ14768.1"/>
    <property type="molecule type" value="Genomic_DNA"/>
</dbReference>
<organism evidence="2 3">
    <name type="scientific">Papilio machaon</name>
    <name type="common">Old World swallowtail butterfly</name>
    <dbReference type="NCBI Taxonomy" id="76193"/>
    <lineage>
        <taxon>Eukaryota</taxon>
        <taxon>Metazoa</taxon>
        <taxon>Ecdysozoa</taxon>
        <taxon>Arthropoda</taxon>
        <taxon>Hexapoda</taxon>
        <taxon>Insecta</taxon>
        <taxon>Pterygota</taxon>
        <taxon>Neoptera</taxon>
        <taxon>Endopterygota</taxon>
        <taxon>Lepidoptera</taxon>
        <taxon>Glossata</taxon>
        <taxon>Ditrysia</taxon>
        <taxon>Papilionoidea</taxon>
        <taxon>Papilionidae</taxon>
        <taxon>Papilioninae</taxon>
        <taxon>Papilio</taxon>
    </lineage>
</organism>
<gene>
    <name evidence="2" type="ORF">RR48_05862</name>
</gene>
<evidence type="ECO:0008006" key="4">
    <source>
        <dbReference type="Google" id="ProtNLM"/>
    </source>
</evidence>
<evidence type="ECO:0000256" key="1">
    <source>
        <dbReference type="SAM" id="MobiDB-lite"/>
    </source>
</evidence>
<keyword evidence="3" id="KW-1185">Reference proteome</keyword>
<feature type="compositionally biased region" description="Polar residues" evidence="1">
    <location>
        <begin position="198"/>
        <end position="208"/>
    </location>
</feature>
<name>A0A0N0PD70_PAPMA</name>
<dbReference type="AlphaFoldDB" id="A0A0N0PD70"/>
<protein>
    <recommendedName>
        <fullName evidence="4">Mutant cadherin</fullName>
    </recommendedName>
</protein>
<evidence type="ECO:0000313" key="3">
    <source>
        <dbReference type="Proteomes" id="UP000053240"/>
    </source>
</evidence>
<accession>A0A0N0PD70</accession>
<dbReference type="STRING" id="76193.A0A0N0PD70"/>
<evidence type="ECO:0000313" key="2">
    <source>
        <dbReference type="EMBL" id="KPJ14768.1"/>
    </source>
</evidence>
<dbReference type="Proteomes" id="UP000053240">
    <property type="component" value="Unassembled WGS sequence"/>
</dbReference>
<reference evidence="2 3" key="1">
    <citation type="journal article" date="2015" name="Nat. Commun.">
        <title>Outbred genome sequencing and CRISPR/Cas9 gene editing in butterflies.</title>
        <authorList>
            <person name="Li X."/>
            <person name="Fan D."/>
            <person name="Zhang W."/>
            <person name="Liu G."/>
            <person name="Zhang L."/>
            <person name="Zhao L."/>
            <person name="Fang X."/>
            <person name="Chen L."/>
            <person name="Dong Y."/>
            <person name="Chen Y."/>
            <person name="Ding Y."/>
            <person name="Zhao R."/>
            <person name="Feng M."/>
            <person name="Zhu Y."/>
            <person name="Feng Y."/>
            <person name="Jiang X."/>
            <person name="Zhu D."/>
            <person name="Xiang H."/>
            <person name="Feng X."/>
            <person name="Li S."/>
            <person name="Wang J."/>
            <person name="Zhang G."/>
            <person name="Kronforst M.R."/>
            <person name="Wang W."/>
        </authorList>
    </citation>
    <scope>NUCLEOTIDE SEQUENCE [LARGE SCALE GENOMIC DNA]</scope>
    <source>
        <strain evidence="2">Ya'a_city_454_Pm</strain>
        <tissue evidence="2">Whole body</tissue>
    </source>
</reference>
<sequence>MASSTLKCANCNIVINELLAFIQNKADVMDEASLIRLCSDSFMESEILTAKKLLFESIPTSKRRIRKNKGKNARDIDDIICLLKLTDPEIVPIFVARDLQKLPPVTFDHIDVTKVLKDIIVLQSDIKFFKSNVATTSQLLELRMELDNLKSTSILPNNYDFINRRRGGFAADFENFDSGPMALQQHSDSGNKDKSLKSPPQSHTSNYSPKYAGIEKNMISTTQSIDVATQSAAGFVHERNVASPVPLPQRQDNVSHTSSLEQVVSEEGQINKQYATPTMSNNPTNSNVNNNVSTISRGNECLSMAEVLKASNESNPILKEKEKWKVVTKRRQKKSTVSGNMGKAYVGPEGKFKAAIVKVPLYISNVCKQTSERDIIAYVKDKTEEDITLYKINRRQEKRYNSYKLYVPKTKLEVFLDNKFWPDGISFRRFVNEAYESKNGRLEQTS</sequence>
<proteinExistence type="predicted"/>
<dbReference type="InParanoid" id="A0A0N0PD70"/>
<dbReference type="KEGG" id="pmac:106711072"/>
<feature type="region of interest" description="Disordered" evidence="1">
    <location>
        <begin position="180"/>
        <end position="209"/>
    </location>
</feature>